<evidence type="ECO:0000313" key="7">
    <source>
        <dbReference type="EMBL" id="KAH9366265.1"/>
    </source>
</evidence>
<dbReference type="InterPro" id="IPR000118">
    <property type="entry name" value="Granulin"/>
</dbReference>
<evidence type="ECO:0000259" key="6">
    <source>
        <dbReference type="PROSITE" id="PS00799"/>
    </source>
</evidence>
<protein>
    <recommendedName>
        <fullName evidence="6">Granulins domain-containing protein</fullName>
    </recommendedName>
</protein>
<feature type="compositionally biased region" description="Basic and acidic residues" evidence="5">
    <location>
        <begin position="130"/>
        <end position="140"/>
    </location>
</feature>
<evidence type="ECO:0000313" key="8">
    <source>
        <dbReference type="Proteomes" id="UP000821853"/>
    </source>
</evidence>
<evidence type="ECO:0000256" key="4">
    <source>
        <dbReference type="ARBA" id="ARBA00023157"/>
    </source>
</evidence>
<evidence type="ECO:0000256" key="2">
    <source>
        <dbReference type="ARBA" id="ARBA00010093"/>
    </source>
</evidence>
<reference evidence="7 8" key="1">
    <citation type="journal article" date="2020" name="Cell">
        <title>Large-Scale Comparative Analyses of Tick Genomes Elucidate Their Genetic Diversity and Vector Capacities.</title>
        <authorList>
            <consortium name="Tick Genome and Microbiome Consortium (TIGMIC)"/>
            <person name="Jia N."/>
            <person name="Wang J."/>
            <person name="Shi W."/>
            <person name="Du L."/>
            <person name="Sun Y."/>
            <person name="Zhan W."/>
            <person name="Jiang J.F."/>
            <person name="Wang Q."/>
            <person name="Zhang B."/>
            <person name="Ji P."/>
            <person name="Bell-Sakyi L."/>
            <person name="Cui X.M."/>
            <person name="Yuan T.T."/>
            <person name="Jiang B.G."/>
            <person name="Yang W.F."/>
            <person name="Lam T.T."/>
            <person name="Chang Q.C."/>
            <person name="Ding S.J."/>
            <person name="Wang X.J."/>
            <person name="Zhu J.G."/>
            <person name="Ruan X.D."/>
            <person name="Zhao L."/>
            <person name="Wei J.T."/>
            <person name="Ye R.Z."/>
            <person name="Que T.C."/>
            <person name="Du C.H."/>
            <person name="Zhou Y.H."/>
            <person name="Cheng J.X."/>
            <person name="Dai P.F."/>
            <person name="Guo W.B."/>
            <person name="Han X.H."/>
            <person name="Huang E.J."/>
            <person name="Li L.F."/>
            <person name="Wei W."/>
            <person name="Gao Y.C."/>
            <person name="Liu J.Z."/>
            <person name="Shao H.Z."/>
            <person name="Wang X."/>
            <person name="Wang C.C."/>
            <person name="Yang T.C."/>
            <person name="Huo Q.B."/>
            <person name="Li W."/>
            <person name="Chen H.Y."/>
            <person name="Chen S.E."/>
            <person name="Zhou L.G."/>
            <person name="Ni X.B."/>
            <person name="Tian J.H."/>
            <person name="Sheng Y."/>
            <person name="Liu T."/>
            <person name="Pan Y.S."/>
            <person name="Xia L.Y."/>
            <person name="Li J."/>
            <person name="Zhao F."/>
            <person name="Cao W.C."/>
        </authorList>
    </citation>
    <scope>NUCLEOTIDE SEQUENCE [LARGE SCALE GENOMIC DNA]</scope>
    <source>
        <strain evidence="7">HaeL-2018</strain>
    </source>
</reference>
<dbReference type="InterPro" id="IPR039036">
    <property type="entry name" value="Granulin_fam"/>
</dbReference>
<comment type="caution">
    <text evidence="7">The sequence shown here is derived from an EMBL/GenBank/DDBJ whole genome shotgun (WGS) entry which is preliminary data.</text>
</comment>
<dbReference type="SUPFAM" id="SSF57277">
    <property type="entry name" value="Granulin repeat"/>
    <property type="match status" value="1"/>
</dbReference>
<dbReference type="AlphaFoldDB" id="A0A9J6FVD3"/>
<dbReference type="PROSITE" id="PS00799">
    <property type="entry name" value="GRANULINS"/>
    <property type="match status" value="1"/>
</dbReference>
<sequence length="147" mass="16338">MFSRLASNEICPDGSECDDDQTCCLLLDGSYGCCLYKDAVCCDDRIHCCPQGYQCDMQHAQCINRGLVQPILVKVAARRRSPHSSRRTLPPADGIADRCSSIRSKTTECGKRVFARRKHAAFGSVWPKPSECKRPQRTTKENAATLP</sequence>
<comment type="subcellular location">
    <subcellularLocation>
        <location evidence="1">Secreted</location>
    </subcellularLocation>
</comment>
<dbReference type="SMR" id="A0A9J6FVD3"/>
<evidence type="ECO:0000256" key="3">
    <source>
        <dbReference type="ARBA" id="ARBA00022525"/>
    </source>
</evidence>
<evidence type="ECO:0000256" key="5">
    <source>
        <dbReference type="SAM" id="MobiDB-lite"/>
    </source>
</evidence>
<gene>
    <name evidence="7" type="ORF">HPB48_008315</name>
</gene>
<proteinExistence type="inferred from homology"/>
<keyword evidence="8" id="KW-1185">Reference proteome</keyword>
<keyword evidence="4" id="KW-1015">Disulfide bond</keyword>
<dbReference type="Gene3D" id="2.10.25.160">
    <property type="entry name" value="Granulin"/>
    <property type="match status" value="1"/>
</dbReference>
<dbReference type="Proteomes" id="UP000821853">
    <property type="component" value="Chromosome 2"/>
</dbReference>
<dbReference type="PANTHER" id="PTHR12274:SF3">
    <property type="entry name" value="PROGRANULIN"/>
    <property type="match status" value="1"/>
</dbReference>
<feature type="domain" description="Granulins" evidence="6">
    <location>
        <begin position="42"/>
        <end position="55"/>
    </location>
</feature>
<dbReference type="GO" id="GO:0005576">
    <property type="term" value="C:extracellular region"/>
    <property type="evidence" value="ECO:0007669"/>
    <property type="project" value="UniProtKB-SubCell"/>
</dbReference>
<accession>A0A9J6FVD3</accession>
<name>A0A9J6FVD3_HAELO</name>
<dbReference type="SMART" id="SM00277">
    <property type="entry name" value="GRAN"/>
    <property type="match status" value="1"/>
</dbReference>
<dbReference type="OrthoDB" id="5854875at2759"/>
<dbReference type="PANTHER" id="PTHR12274">
    <property type="entry name" value="GRANULIN"/>
    <property type="match status" value="1"/>
</dbReference>
<feature type="region of interest" description="Disordered" evidence="5">
    <location>
        <begin position="126"/>
        <end position="147"/>
    </location>
</feature>
<evidence type="ECO:0000256" key="1">
    <source>
        <dbReference type="ARBA" id="ARBA00004613"/>
    </source>
</evidence>
<dbReference type="Pfam" id="PF00396">
    <property type="entry name" value="Granulin"/>
    <property type="match status" value="1"/>
</dbReference>
<dbReference type="EMBL" id="JABSTR010000004">
    <property type="protein sequence ID" value="KAH9366265.1"/>
    <property type="molecule type" value="Genomic_DNA"/>
</dbReference>
<comment type="similarity">
    <text evidence="2">Belongs to the granulin family.</text>
</comment>
<dbReference type="VEuPathDB" id="VectorBase:HLOH_064653"/>
<organism evidence="7 8">
    <name type="scientific">Haemaphysalis longicornis</name>
    <name type="common">Bush tick</name>
    <dbReference type="NCBI Taxonomy" id="44386"/>
    <lineage>
        <taxon>Eukaryota</taxon>
        <taxon>Metazoa</taxon>
        <taxon>Ecdysozoa</taxon>
        <taxon>Arthropoda</taxon>
        <taxon>Chelicerata</taxon>
        <taxon>Arachnida</taxon>
        <taxon>Acari</taxon>
        <taxon>Parasitiformes</taxon>
        <taxon>Ixodida</taxon>
        <taxon>Ixodoidea</taxon>
        <taxon>Ixodidae</taxon>
        <taxon>Haemaphysalinae</taxon>
        <taxon>Haemaphysalis</taxon>
    </lineage>
</organism>
<dbReference type="InterPro" id="IPR037277">
    <property type="entry name" value="Granulin_sf"/>
</dbReference>
<keyword evidence="3" id="KW-0964">Secreted</keyword>